<dbReference type="RefSeq" id="WP_172961672.1">
    <property type="nucleotide sequence ID" value="NZ_AP017378.1"/>
</dbReference>
<evidence type="ECO:0000313" key="2">
    <source>
        <dbReference type="EMBL" id="BBD08266.1"/>
    </source>
</evidence>
<dbReference type="Proteomes" id="UP000269883">
    <property type="component" value="Chromosome"/>
</dbReference>
<dbReference type="InterPro" id="IPR028098">
    <property type="entry name" value="Glyco_trans_4-like_N"/>
</dbReference>
<keyword evidence="2" id="KW-0808">Transferase</keyword>
<name>A0A2Z6AYN4_9BACT</name>
<dbReference type="Pfam" id="PF13692">
    <property type="entry name" value="Glyco_trans_1_4"/>
    <property type="match status" value="1"/>
</dbReference>
<dbReference type="GO" id="GO:0016757">
    <property type="term" value="F:glycosyltransferase activity"/>
    <property type="evidence" value="ECO:0007669"/>
    <property type="project" value="UniProtKB-ARBA"/>
</dbReference>
<dbReference type="EMBL" id="AP017378">
    <property type="protein sequence ID" value="BBD08266.1"/>
    <property type="molecule type" value="Genomic_DNA"/>
</dbReference>
<dbReference type="Gene3D" id="3.40.50.2000">
    <property type="entry name" value="Glycogen Phosphorylase B"/>
    <property type="match status" value="2"/>
</dbReference>
<proteinExistence type="predicted"/>
<evidence type="ECO:0000259" key="1">
    <source>
        <dbReference type="Pfam" id="PF13439"/>
    </source>
</evidence>
<keyword evidence="3" id="KW-1185">Reference proteome</keyword>
<reference evidence="2 3" key="1">
    <citation type="journal article" date="2018" name="Sci. Adv.">
        <title>Multi-heme cytochromes provide a pathway for survival in energy-limited environments.</title>
        <authorList>
            <person name="Deng X."/>
            <person name="Dohmae N."/>
            <person name="Nealson K.H."/>
            <person name="Hashimoto K."/>
            <person name="Okamoto A."/>
        </authorList>
    </citation>
    <scope>NUCLEOTIDE SEQUENCE [LARGE SCALE GENOMIC DNA]</scope>
    <source>
        <strain evidence="2 3">IS5</strain>
    </source>
</reference>
<protein>
    <submittedName>
        <fullName evidence="2">Glycosyl transferase group 1</fullName>
    </submittedName>
</protein>
<feature type="domain" description="Glycosyltransferase subfamily 4-like N-terminal" evidence="1">
    <location>
        <begin position="13"/>
        <end position="162"/>
    </location>
</feature>
<evidence type="ECO:0000313" key="3">
    <source>
        <dbReference type="Proteomes" id="UP000269883"/>
    </source>
</evidence>
<dbReference type="SUPFAM" id="SSF53756">
    <property type="entry name" value="UDP-Glycosyltransferase/glycogen phosphorylase"/>
    <property type="match status" value="1"/>
</dbReference>
<sequence length="350" mass="37415">MKILQLDMGREWRGGQRQVLYLMRHLQVTHGFETLLASPGNSPLGVRCGQLGLETVSLAGRFEVDPRNILKLRKLISSHGVDIVHTHCSRSASLGAMLKKACGVRLIHSRRVSYPVKGDLSKLKYRVANAVIAVSAEIGEVMASCGVPRENLHVIHSGIDPALYEQAAAAPKPVPTVIGVVGALSPQKGHAVFLKALGELAARRDDWSAMVVGNGELRPELEAATEALGLTGKVEFTGYRESSEALSRISILVVPSVDGEGSSGTIKEGWAAKVPVLCSDLVANLELVQIGRSGLTFANHDASGLARQLTVLMDDPELCERLSSGGLERLQGFTNTAMAEAVCKVYRTIG</sequence>
<dbReference type="KEGG" id="dfl:DFE_1540"/>
<accession>A0A2Z6AYN4</accession>
<dbReference type="AlphaFoldDB" id="A0A2Z6AYN4"/>
<dbReference type="PANTHER" id="PTHR12526">
    <property type="entry name" value="GLYCOSYLTRANSFERASE"/>
    <property type="match status" value="1"/>
</dbReference>
<gene>
    <name evidence="2" type="ORF">DFE_1540</name>
</gene>
<dbReference type="Pfam" id="PF13439">
    <property type="entry name" value="Glyco_transf_4"/>
    <property type="match status" value="1"/>
</dbReference>
<organism evidence="2 3">
    <name type="scientific">Desulfovibrio ferrophilus</name>
    <dbReference type="NCBI Taxonomy" id="241368"/>
    <lineage>
        <taxon>Bacteria</taxon>
        <taxon>Pseudomonadati</taxon>
        <taxon>Thermodesulfobacteriota</taxon>
        <taxon>Desulfovibrionia</taxon>
        <taxon>Desulfovibrionales</taxon>
        <taxon>Desulfovibrionaceae</taxon>
        <taxon>Desulfovibrio</taxon>
    </lineage>
</organism>